<dbReference type="Gene3D" id="1.20.1310.20">
    <property type="entry name" value="Duffy-antigen binding domain"/>
    <property type="match status" value="1"/>
</dbReference>
<dbReference type="Pfam" id="PF22672">
    <property type="entry name" value="DBL_C"/>
    <property type="match status" value="1"/>
</dbReference>
<feature type="compositionally biased region" description="Polar residues" evidence="1">
    <location>
        <begin position="303"/>
        <end position="313"/>
    </location>
</feature>
<name>A0A024VWV7_PLAFA</name>
<dbReference type="Gene3D" id="1.20.58.1930">
    <property type="match status" value="1"/>
</dbReference>
<dbReference type="Pfam" id="PF18562">
    <property type="entry name" value="CIDR1_gamma"/>
    <property type="match status" value="1"/>
</dbReference>
<dbReference type="GO" id="GO:0016020">
    <property type="term" value="C:membrane"/>
    <property type="evidence" value="ECO:0007669"/>
    <property type="project" value="InterPro"/>
</dbReference>
<sequence>EEEEEDEYHSDEDDDDANEVVEEPAEELQPEEEAVPELPGPPATPEMKPCDIVDKLFKDGSSLQEACKQKYDGKYYGWKCISGATTGGLCIPPRRRKLYLHKMEGDEVKDATALRTWFVKSAAVETFFLWHRYKQLNGKGKDTQGAGESPPGLSNLSSGYASSYSGSESEEKTPKKSLQDGEIPDGFLRQMFYTIADYRDILVRGGGDTNSGSEKDGGDSSNNNNIVFLASGKENEKKMKQIQDKIDEILRKTNSENQATSGAPQPQQQQQPSGQQRENLWSTFAQPIWNGMICALTYTEKSVSGQKPQITQDNDLKKALLDTDGKKPKPKTDGTNGKDYTYGGVRLEDENSGTQALSPNAPASPTSPQANGARLADFTSRPAYFRWLEEWGESFCRERKRRLEKIREECTEYDGGRKTKCSGDGFECTKNGPNKDKNFKAFDCSSCAKYCRFYRKWIKTKRTEYEEQEKIYGEQKGIYVQQKTDAEGNKGAKSINNDNAFSTTLDTCTKAADFLEELKIRPCKSDNDNGGSDIKFSNTNVTFGPGTNCAPCSQFTVKCNGNVCSGTKGDCNGGTITAEKFDTMVNSPEEVVMRVSDNNTNGNKFDDLQVCENAHIFKGIRKDVWKCGNVCGYNVCKPKNVNGKKNENQIILISALFKRWLEYFFEDYNRIRKKK</sequence>
<reference evidence="5 6" key="2">
    <citation type="submission" date="2013-02" db="EMBL/GenBank/DDBJ databases">
        <title>The Genome Sequence of Plasmodium falciparum Tanzania (2000708).</title>
        <authorList>
            <consortium name="The Broad Institute Genome Sequencing Platform"/>
            <consortium name="The Broad Institute Genome Sequencing Center for Infectious Disease"/>
            <person name="Neafsey D."/>
            <person name="Cheeseman I."/>
            <person name="Volkman S."/>
            <person name="Adams J."/>
            <person name="Walker B."/>
            <person name="Young S.K."/>
            <person name="Zeng Q."/>
            <person name="Gargeya S."/>
            <person name="Fitzgerald M."/>
            <person name="Haas B."/>
            <person name="Abouelleil A."/>
            <person name="Alvarado L."/>
            <person name="Arachchi H.M."/>
            <person name="Berlin A.M."/>
            <person name="Chapman S.B."/>
            <person name="Dewar J."/>
            <person name="Goldberg J."/>
            <person name="Griggs A."/>
            <person name="Gujja S."/>
            <person name="Hansen M."/>
            <person name="Howarth C."/>
            <person name="Imamovic A."/>
            <person name="Larimer J."/>
            <person name="McCowan C."/>
            <person name="Murphy C."/>
            <person name="Neiman D."/>
            <person name="Pearson M."/>
            <person name="Priest M."/>
            <person name="Roberts A."/>
            <person name="Saif S."/>
            <person name="Shea T."/>
            <person name="Sisk P."/>
            <person name="Sykes S."/>
            <person name="Wortman J."/>
            <person name="Nusbaum C."/>
            <person name="Birren B."/>
        </authorList>
    </citation>
    <scope>NUCLEOTIDE SEQUENCE [LARGE SCALE GENOMIC DNA]</scope>
    <source>
        <strain evidence="6">Tanzania (2000708)</strain>
    </source>
</reference>
<feature type="compositionally biased region" description="Acidic residues" evidence="1">
    <location>
        <begin position="1"/>
        <end position="35"/>
    </location>
</feature>
<dbReference type="InterPro" id="IPR041480">
    <property type="entry name" value="CIDR1_gamma"/>
</dbReference>
<dbReference type="SUPFAM" id="SSF140924">
    <property type="entry name" value="Duffy binding domain-like"/>
    <property type="match status" value="2"/>
</dbReference>
<feature type="compositionally biased region" description="Low complexity" evidence="1">
    <location>
        <begin position="258"/>
        <end position="276"/>
    </location>
</feature>
<dbReference type="InterPro" id="IPR054595">
    <property type="entry name" value="DBL_C"/>
</dbReference>
<proteinExistence type="predicted"/>
<dbReference type="Pfam" id="PF05424">
    <property type="entry name" value="Duffy_binding"/>
    <property type="match status" value="1"/>
</dbReference>
<feature type="compositionally biased region" description="Polar residues" evidence="1">
    <location>
        <begin position="352"/>
        <end position="370"/>
    </location>
</feature>
<dbReference type="EMBL" id="KI926811">
    <property type="protein sequence ID" value="ETW33204.1"/>
    <property type="molecule type" value="Genomic_DNA"/>
</dbReference>
<feature type="domain" description="Duffy-binding-like" evidence="4">
    <location>
        <begin position="390"/>
        <end position="544"/>
    </location>
</feature>
<evidence type="ECO:0000259" key="3">
    <source>
        <dbReference type="Pfam" id="PF18562"/>
    </source>
</evidence>
<dbReference type="Proteomes" id="UP000030708">
    <property type="component" value="Unassembled WGS sequence"/>
</dbReference>
<evidence type="ECO:0000313" key="5">
    <source>
        <dbReference type="EMBL" id="ETW33204.1"/>
    </source>
</evidence>
<dbReference type="GO" id="GO:0046789">
    <property type="term" value="F:host cell surface receptor binding"/>
    <property type="evidence" value="ECO:0007669"/>
    <property type="project" value="InterPro"/>
</dbReference>
<protein>
    <submittedName>
        <fullName evidence="5">Uncharacterized protein</fullName>
    </submittedName>
</protein>
<feature type="compositionally biased region" description="Basic and acidic residues" evidence="1">
    <location>
        <begin position="169"/>
        <end position="179"/>
    </location>
</feature>
<feature type="region of interest" description="Disordered" evidence="1">
    <location>
        <begin position="139"/>
        <end position="182"/>
    </location>
</feature>
<dbReference type="InterPro" id="IPR008602">
    <property type="entry name" value="Duffy-antigen-binding"/>
</dbReference>
<feature type="non-terminal residue" evidence="5">
    <location>
        <position position="1"/>
    </location>
</feature>
<feature type="domain" description="Cysteine-rich interdomain region 1 gamma" evidence="3">
    <location>
        <begin position="589"/>
        <end position="640"/>
    </location>
</feature>
<evidence type="ECO:0000259" key="4">
    <source>
        <dbReference type="Pfam" id="PF22672"/>
    </source>
</evidence>
<evidence type="ECO:0000259" key="2">
    <source>
        <dbReference type="Pfam" id="PF05424"/>
    </source>
</evidence>
<dbReference type="AlphaFoldDB" id="A0A024VWV7"/>
<reference evidence="5 6" key="1">
    <citation type="submission" date="2013-02" db="EMBL/GenBank/DDBJ databases">
        <title>The Genome Annotation of Plasmodium falciparum Tanzania (2000708).</title>
        <authorList>
            <consortium name="The Broad Institute Genome Sequencing Platform"/>
            <consortium name="The Broad Institute Genome Sequencing Center for Infectious Disease"/>
            <person name="Neafsey D."/>
            <person name="Hoffman S."/>
            <person name="Volkman S."/>
            <person name="Rosenthal P."/>
            <person name="Walker B."/>
            <person name="Young S.K."/>
            <person name="Zeng Q."/>
            <person name="Gargeya S."/>
            <person name="Fitzgerald M."/>
            <person name="Haas B."/>
            <person name="Abouelleil A."/>
            <person name="Allen A.W."/>
            <person name="Alvarado L."/>
            <person name="Arachchi H.M."/>
            <person name="Berlin A.M."/>
            <person name="Chapman S.B."/>
            <person name="Gainer-Dewar J."/>
            <person name="Goldberg J."/>
            <person name="Griggs A."/>
            <person name="Gujja S."/>
            <person name="Hansen M."/>
            <person name="Howarth C."/>
            <person name="Imamovic A."/>
            <person name="Ireland A."/>
            <person name="Larimer J."/>
            <person name="McCowan C."/>
            <person name="Murphy C."/>
            <person name="Pearson M."/>
            <person name="Poon T.W."/>
            <person name="Priest M."/>
            <person name="Roberts A."/>
            <person name="Saif S."/>
            <person name="Shea T."/>
            <person name="Sisk P."/>
            <person name="Sykes S."/>
            <person name="Wortman J."/>
            <person name="Nusbaum C."/>
            <person name="Birren B."/>
        </authorList>
    </citation>
    <scope>NUCLEOTIDE SEQUENCE [LARGE SCALE GENOMIC DNA]</scope>
    <source>
        <strain evidence="6">Tanzania (2000708)</strain>
    </source>
</reference>
<feature type="domain" description="Duffy-antigen binding" evidence="2">
    <location>
        <begin position="88"/>
        <end position="306"/>
    </location>
</feature>
<dbReference type="InterPro" id="IPR042202">
    <property type="entry name" value="Duffy-ag-bd_sf"/>
</dbReference>
<dbReference type="Gene3D" id="1.20.58.830">
    <property type="match status" value="1"/>
</dbReference>
<feature type="region of interest" description="Disordered" evidence="1">
    <location>
        <begin position="207"/>
        <end position="239"/>
    </location>
</feature>
<feature type="region of interest" description="Disordered" evidence="1">
    <location>
        <begin position="1"/>
        <end position="48"/>
    </location>
</feature>
<evidence type="ECO:0000256" key="1">
    <source>
        <dbReference type="SAM" id="MobiDB-lite"/>
    </source>
</evidence>
<evidence type="ECO:0000313" key="6">
    <source>
        <dbReference type="Proteomes" id="UP000030708"/>
    </source>
</evidence>
<feature type="region of interest" description="Disordered" evidence="1">
    <location>
        <begin position="303"/>
        <end position="373"/>
    </location>
</feature>
<feature type="compositionally biased region" description="Low complexity" evidence="1">
    <location>
        <begin position="152"/>
        <end position="167"/>
    </location>
</feature>
<accession>A0A024VWV7</accession>
<feature type="region of interest" description="Disordered" evidence="1">
    <location>
        <begin position="256"/>
        <end position="277"/>
    </location>
</feature>
<gene>
    <name evidence="5" type="ORF">PFTANZ_06078</name>
</gene>
<organism evidence="5 6">
    <name type="scientific">Plasmodium falciparum Tanzania</name>
    <name type="common">2000708</name>
    <dbReference type="NCBI Taxonomy" id="1036725"/>
    <lineage>
        <taxon>Eukaryota</taxon>
        <taxon>Sar</taxon>
        <taxon>Alveolata</taxon>
        <taxon>Apicomplexa</taxon>
        <taxon>Aconoidasida</taxon>
        <taxon>Haemosporida</taxon>
        <taxon>Plasmodiidae</taxon>
        <taxon>Plasmodium</taxon>
        <taxon>Plasmodium (Laverania)</taxon>
    </lineage>
</organism>
<feature type="compositionally biased region" description="Basic and acidic residues" evidence="1">
    <location>
        <begin position="314"/>
        <end position="332"/>
    </location>
</feature>